<evidence type="ECO:0000313" key="6">
    <source>
        <dbReference type="EMBL" id="ORC16127.1"/>
    </source>
</evidence>
<evidence type="ECO:0000256" key="2">
    <source>
        <dbReference type="ARBA" id="ARBA00022692"/>
    </source>
</evidence>
<dbReference type="AlphaFoldDB" id="A0A1Y1RPD1"/>
<name>A0A1Y1RPD1_9MICC</name>
<evidence type="ECO:0000256" key="5">
    <source>
        <dbReference type="SAM" id="Phobius"/>
    </source>
</evidence>
<evidence type="ECO:0000256" key="4">
    <source>
        <dbReference type="ARBA" id="ARBA00023136"/>
    </source>
</evidence>
<evidence type="ECO:0000313" key="7">
    <source>
        <dbReference type="Proteomes" id="UP000192359"/>
    </source>
</evidence>
<keyword evidence="3 5" id="KW-1133">Transmembrane helix</keyword>
<keyword evidence="4 5" id="KW-0472">Membrane</keyword>
<dbReference type="InterPro" id="IPR019109">
    <property type="entry name" value="MamF_MmsF"/>
</dbReference>
<reference evidence="6 7" key="1">
    <citation type="submission" date="2016-05" db="EMBL/GenBank/DDBJ databases">
        <title>Draft genome sequence of a porcine commensal Rothia nasimurium.</title>
        <authorList>
            <person name="Gaiser R.A."/>
            <person name="Van Baarlen P."/>
            <person name="Wells J.M."/>
        </authorList>
    </citation>
    <scope>NUCLEOTIDE SEQUENCE [LARGE SCALE GENOMIC DNA]</scope>
    <source>
        <strain evidence="6 7">PT-32</strain>
    </source>
</reference>
<sequence>MPSDARSMALFAHLSGLLGLVLTASFANFIGPFIFWLIYKDKPGYGFVRVAAAGAFNFSFTMWLVNVVTWIITFATFGIAAIFTWIILLAVWVALIVIHIIAAVKANSGEVFNYPLAMKVLK</sequence>
<feature type="transmembrane region" description="Helical" evidence="5">
    <location>
        <begin position="46"/>
        <end position="65"/>
    </location>
</feature>
<protein>
    <recommendedName>
        <fullName evidence="8">DUF4870 domain-containing protein</fullName>
    </recommendedName>
</protein>
<feature type="transmembrane region" description="Helical" evidence="5">
    <location>
        <begin position="12"/>
        <end position="39"/>
    </location>
</feature>
<organism evidence="6 7">
    <name type="scientific">Rothia nasimurium</name>
    <dbReference type="NCBI Taxonomy" id="85336"/>
    <lineage>
        <taxon>Bacteria</taxon>
        <taxon>Bacillati</taxon>
        <taxon>Actinomycetota</taxon>
        <taxon>Actinomycetes</taxon>
        <taxon>Micrococcales</taxon>
        <taxon>Micrococcaceae</taxon>
        <taxon>Rothia</taxon>
    </lineage>
</organism>
<comment type="subcellular location">
    <subcellularLocation>
        <location evidence="1">Membrane</location>
        <topology evidence="1">Multi-pass membrane protein</topology>
    </subcellularLocation>
</comment>
<feature type="transmembrane region" description="Helical" evidence="5">
    <location>
        <begin position="71"/>
        <end position="104"/>
    </location>
</feature>
<gene>
    <name evidence="6" type="ORF">A7979_05340</name>
</gene>
<evidence type="ECO:0000256" key="1">
    <source>
        <dbReference type="ARBA" id="ARBA00004141"/>
    </source>
</evidence>
<dbReference type="Proteomes" id="UP000192359">
    <property type="component" value="Unassembled WGS sequence"/>
</dbReference>
<keyword evidence="7" id="KW-1185">Reference proteome</keyword>
<accession>A0A1Y1RPD1</accession>
<evidence type="ECO:0000256" key="3">
    <source>
        <dbReference type="ARBA" id="ARBA00022989"/>
    </source>
</evidence>
<proteinExistence type="predicted"/>
<comment type="caution">
    <text evidence="6">The sequence shown here is derived from an EMBL/GenBank/DDBJ whole genome shotgun (WGS) entry which is preliminary data.</text>
</comment>
<dbReference type="EMBL" id="LXWF01000041">
    <property type="protein sequence ID" value="ORC16127.1"/>
    <property type="molecule type" value="Genomic_DNA"/>
</dbReference>
<dbReference type="Pfam" id="PF09685">
    <property type="entry name" value="MamF_MmsF"/>
    <property type="match status" value="1"/>
</dbReference>
<keyword evidence="2 5" id="KW-0812">Transmembrane</keyword>
<evidence type="ECO:0008006" key="8">
    <source>
        <dbReference type="Google" id="ProtNLM"/>
    </source>
</evidence>